<dbReference type="AlphaFoldDB" id="A0A180G935"/>
<organism evidence="6">
    <name type="scientific">Puccinia triticina (isolate 1-1 / race 1 (BBBD))</name>
    <name type="common">Brown leaf rust fungus</name>
    <dbReference type="NCBI Taxonomy" id="630390"/>
    <lineage>
        <taxon>Eukaryota</taxon>
        <taxon>Fungi</taxon>
        <taxon>Dikarya</taxon>
        <taxon>Basidiomycota</taxon>
        <taxon>Pucciniomycotina</taxon>
        <taxon>Pucciniomycetes</taxon>
        <taxon>Pucciniales</taxon>
        <taxon>Pucciniaceae</taxon>
        <taxon>Puccinia</taxon>
    </lineage>
</organism>
<reference evidence="6" key="1">
    <citation type="submission" date="2009-11" db="EMBL/GenBank/DDBJ databases">
        <authorList>
            <consortium name="The Broad Institute Genome Sequencing Platform"/>
            <person name="Ward D."/>
            <person name="Feldgarden M."/>
            <person name="Earl A."/>
            <person name="Young S.K."/>
            <person name="Zeng Q."/>
            <person name="Koehrsen M."/>
            <person name="Alvarado L."/>
            <person name="Berlin A."/>
            <person name="Bochicchio J."/>
            <person name="Borenstein D."/>
            <person name="Chapman S.B."/>
            <person name="Chen Z."/>
            <person name="Engels R."/>
            <person name="Freedman E."/>
            <person name="Gellesch M."/>
            <person name="Goldberg J."/>
            <person name="Griggs A."/>
            <person name="Gujja S."/>
            <person name="Heilman E."/>
            <person name="Heiman D."/>
            <person name="Hepburn T."/>
            <person name="Howarth C."/>
            <person name="Jen D."/>
            <person name="Larson L."/>
            <person name="Lewis B."/>
            <person name="Mehta T."/>
            <person name="Park D."/>
            <person name="Pearson M."/>
            <person name="Roberts A."/>
            <person name="Saif S."/>
            <person name="Shea T."/>
            <person name="Shenoy N."/>
            <person name="Sisk P."/>
            <person name="Stolte C."/>
            <person name="Sykes S."/>
            <person name="Thomson T."/>
            <person name="Walk T."/>
            <person name="White J."/>
            <person name="Yandava C."/>
            <person name="Izard J."/>
            <person name="Baranova O.V."/>
            <person name="Blanton J.M."/>
            <person name="Tanner A.C."/>
            <person name="Dewhirst F.E."/>
            <person name="Haas B."/>
            <person name="Nusbaum C."/>
            <person name="Birren B."/>
        </authorList>
    </citation>
    <scope>NUCLEOTIDE SEQUENCE [LARGE SCALE GENOMIC DNA]</scope>
    <source>
        <strain evidence="6">1-1 BBBD Race 1</strain>
    </source>
</reference>
<comment type="similarity">
    <text evidence="4">Belongs to the BMT2 family.</text>
</comment>
<evidence type="ECO:0000313" key="8">
    <source>
        <dbReference type="Proteomes" id="UP000005240"/>
    </source>
</evidence>
<dbReference type="Gene3D" id="3.40.50.150">
    <property type="entry name" value="Vaccinia Virus protein VP39"/>
    <property type="match status" value="1"/>
</dbReference>
<feature type="compositionally biased region" description="Low complexity" evidence="5">
    <location>
        <begin position="76"/>
        <end position="87"/>
    </location>
</feature>
<feature type="region of interest" description="Disordered" evidence="5">
    <location>
        <begin position="383"/>
        <end position="402"/>
    </location>
</feature>
<feature type="region of interest" description="Disordered" evidence="5">
    <location>
        <begin position="1"/>
        <end position="99"/>
    </location>
</feature>
<name>A0A180G935_PUCT1</name>
<dbReference type="GO" id="GO:0016433">
    <property type="term" value="F:rRNA (adenine) methyltransferase activity"/>
    <property type="evidence" value="ECO:0007669"/>
    <property type="project" value="UniProtKB-UniRule"/>
</dbReference>
<dbReference type="PANTHER" id="PTHR21008">
    <property type="entry name" value="S-ADENOSYLMETHIONINE SENSOR UPSTREAM OF MTORC1-RELATED"/>
    <property type="match status" value="1"/>
</dbReference>
<reference evidence="7" key="4">
    <citation type="submission" date="2025-05" db="UniProtKB">
        <authorList>
            <consortium name="EnsemblFungi"/>
        </authorList>
    </citation>
    <scope>IDENTIFICATION</scope>
    <source>
        <strain evidence="7">isolate 1-1 / race 1 (BBBD)</strain>
    </source>
</reference>
<evidence type="ECO:0000256" key="1">
    <source>
        <dbReference type="ARBA" id="ARBA00022603"/>
    </source>
</evidence>
<dbReference type="VEuPathDB" id="FungiDB:PTTG_12520"/>
<evidence type="ECO:0000313" key="6">
    <source>
        <dbReference type="EMBL" id="OAV89225.1"/>
    </source>
</evidence>
<accession>A0A180G935</accession>
<dbReference type="InterPro" id="IPR021867">
    <property type="entry name" value="Bmt2/SAMTOR"/>
</dbReference>
<reference evidence="7 8" key="3">
    <citation type="journal article" date="2017" name="G3 (Bethesda)">
        <title>Comparative analysis highlights variable genome content of wheat rusts and divergence of the mating loci.</title>
        <authorList>
            <person name="Cuomo C.A."/>
            <person name="Bakkeren G."/>
            <person name="Khalil H.B."/>
            <person name="Panwar V."/>
            <person name="Joly D."/>
            <person name="Linning R."/>
            <person name="Sakthikumar S."/>
            <person name="Song X."/>
            <person name="Adiconis X."/>
            <person name="Fan L."/>
            <person name="Goldberg J.M."/>
            <person name="Levin J.Z."/>
            <person name="Young S."/>
            <person name="Zeng Q."/>
            <person name="Anikster Y."/>
            <person name="Bruce M."/>
            <person name="Wang M."/>
            <person name="Yin C."/>
            <person name="McCallum B."/>
            <person name="Szabo L.J."/>
            <person name="Hulbert S."/>
            <person name="Chen X."/>
            <person name="Fellers J.P."/>
        </authorList>
    </citation>
    <scope>NUCLEOTIDE SEQUENCE</scope>
    <source>
        <strain evidence="8">Isolate 1-1 / race 1 (BBBD)</strain>
        <strain evidence="7">isolate 1-1 / race 1 (BBBD)</strain>
    </source>
</reference>
<evidence type="ECO:0000256" key="2">
    <source>
        <dbReference type="ARBA" id="ARBA00022679"/>
    </source>
</evidence>
<dbReference type="PANTHER" id="PTHR21008:SF1">
    <property type="entry name" value="25S RRNA (ADENINE(2142)-N(1))-METHYLTRANSFERASE"/>
    <property type="match status" value="1"/>
</dbReference>
<dbReference type="EMBL" id="ADAS02000136">
    <property type="protein sequence ID" value="OAV89225.1"/>
    <property type="molecule type" value="Genomic_DNA"/>
</dbReference>
<protein>
    <recommendedName>
        <fullName evidence="4">25S rRNA adenine-N(1) methyltransferase</fullName>
        <ecNumber evidence="4">2.1.1.-</ecNumber>
    </recommendedName>
</protein>
<evidence type="ECO:0000256" key="3">
    <source>
        <dbReference type="ARBA" id="ARBA00022691"/>
    </source>
</evidence>
<dbReference type="GO" id="GO:0005730">
    <property type="term" value="C:nucleolus"/>
    <property type="evidence" value="ECO:0007669"/>
    <property type="project" value="UniProtKB-SubCell"/>
</dbReference>
<dbReference type="SUPFAM" id="SSF53335">
    <property type="entry name" value="S-adenosyl-L-methionine-dependent methyltransferases"/>
    <property type="match status" value="1"/>
</dbReference>
<feature type="region of interest" description="Disordered" evidence="5">
    <location>
        <begin position="117"/>
        <end position="141"/>
    </location>
</feature>
<comment type="subcellular location">
    <subcellularLocation>
        <location evidence="4">Nucleus</location>
        <location evidence="4">Nucleolus</location>
    </subcellularLocation>
</comment>
<feature type="binding site" evidence="4">
    <location>
        <position position="247"/>
    </location>
    <ligand>
        <name>S-adenosyl-L-methionine</name>
        <dbReference type="ChEBI" id="CHEBI:59789"/>
    </ligand>
</feature>
<dbReference type="EnsemblFungi" id="PTTG_12520-t43_2">
    <property type="protein sequence ID" value="PTTG_12520-t43_2-p1"/>
    <property type="gene ID" value="PTTG_12520"/>
</dbReference>
<dbReference type="Pfam" id="PF11968">
    <property type="entry name" value="Bmt2"/>
    <property type="match status" value="1"/>
</dbReference>
<dbReference type="OrthoDB" id="5954793at2759"/>
<dbReference type="CDD" id="cd02440">
    <property type="entry name" value="AdoMet_MTases"/>
    <property type="match status" value="1"/>
</dbReference>
<proteinExistence type="inferred from homology"/>
<keyword evidence="4" id="KW-0539">Nucleus</keyword>
<keyword evidence="1 4" id="KW-0489">Methyltransferase</keyword>
<dbReference type="Proteomes" id="UP000005240">
    <property type="component" value="Unassembled WGS sequence"/>
</dbReference>
<evidence type="ECO:0000256" key="5">
    <source>
        <dbReference type="SAM" id="MobiDB-lite"/>
    </source>
</evidence>
<evidence type="ECO:0000256" key="4">
    <source>
        <dbReference type="HAMAP-Rule" id="MF_03044"/>
    </source>
</evidence>
<feature type="compositionally biased region" description="Polar residues" evidence="5">
    <location>
        <begin position="44"/>
        <end position="62"/>
    </location>
</feature>
<keyword evidence="3 4" id="KW-0949">S-adenosyl-L-methionine</keyword>
<comment type="function">
    <text evidence="4">S-adenosyl-L-methionine-dependent methyltransferase that specifically methylates the N(1) position of an adenine present in helix 65 in 25S rRNA.</text>
</comment>
<dbReference type="EC" id="2.1.1.-" evidence="4"/>
<dbReference type="HAMAP" id="MF_03044">
    <property type="entry name" value="BMT2"/>
    <property type="match status" value="1"/>
</dbReference>
<evidence type="ECO:0000313" key="7">
    <source>
        <dbReference type="EnsemblFungi" id="PTTG_12520-t43_2-p1"/>
    </source>
</evidence>
<keyword evidence="2 4" id="KW-0808">Transferase</keyword>
<sequence length="423" mass="47729">MVQANRRPGAKSKSTRNSLQAAILSKLTRTKQTKQLAITPLHLSRSTSEPNANSQSTSSQTETLDRPSIDPTPEVSSSSLSSQSTSLEEIPAETDLKRKRLDPDKIEITSTVIKNKVKPSRQKINHPETEVEQEDVDQQENKQKLEQLIRKHSKKIKNDPSKLISEFHRIEKQLSQANLDPLTRHKLILAQKKLGGLEAYQTASKIGGAVEKGGETGKWCAQTLIDLDLRPSGPPATINKISLLDVGAIDGKSYAKYTDWISTTSIDINPIDESLVARYDFFKFPLPKSELQKFDVVCLSLVLNFIGDLKMRGEMIKRARRFLKPAGNLFIVLPLACLNNSRYLDFKRFRMILNYLGFKVLKQHNSSKLTYWFLEKEDHQSNTVDETQPDFTSPNHSKSASSLRFPKVEIRSGPSRNNFCIKV</sequence>
<keyword evidence="8" id="KW-1185">Reference proteome</keyword>
<reference evidence="6" key="2">
    <citation type="submission" date="2016-05" db="EMBL/GenBank/DDBJ databases">
        <title>Comparative analysis highlights variable genome content of wheat rusts and divergence of the mating loci.</title>
        <authorList>
            <person name="Cuomo C.A."/>
            <person name="Bakkeren G."/>
            <person name="Szabo L."/>
            <person name="Khalil H."/>
            <person name="Joly D."/>
            <person name="Goldberg J."/>
            <person name="Young S."/>
            <person name="Zeng Q."/>
            <person name="Fellers J."/>
        </authorList>
    </citation>
    <scope>NUCLEOTIDE SEQUENCE [LARGE SCALE GENOMIC DNA]</scope>
    <source>
        <strain evidence="6">1-1 BBBD Race 1</strain>
    </source>
</reference>
<dbReference type="STRING" id="630390.A0A180G935"/>
<gene>
    <name evidence="6" type="ORF">PTTG_12520</name>
</gene>
<feature type="binding site" evidence="4">
    <location>
        <position position="267"/>
    </location>
    <ligand>
        <name>S-adenosyl-L-methionine</name>
        <dbReference type="ChEBI" id="CHEBI:59789"/>
    </ligand>
</feature>
<dbReference type="InterPro" id="IPR029063">
    <property type="entry name" value="SAM-dependent_MTases_sf"/>
</dbReference>